<evidence type="ECO:0000313" key="1">
    <source>
        <dbReference type="EMBL" id="KOF94805.1"/>
    </source>
</evidence>
<protein>
    <submittedName>
        <fullName evidence="1">Uncharacterized protein</fullName>
    </submittedName>
</protein>
<accession>A0A0L8I174</accession>
<gene>
    <name evidence="1" type="ORF">OCBIM_22000627mg</name>
</gene>
<dbReference type="EMBL" id="KQ416870">
    <property type="protein sequence ID" value="KOF94805.1"/>
    <property type="molecule type" value="Genomic_DNA"/>
</dbReference>
<reference evidence="1" key="1">
    <citation type="submission" date="2015-07" db="EMBL/GenBank/DDBJ databases">
        <title>MeaNS - Measles Nucleotide Surveillance Program.</title>
        <authorList>
            <person name="Tran T."/>
            <person name="Druce J."/>
        </authorList>
    </citation>
    <scope>NUCLEOTIDE SEQUENCE</scope>
    <source>
        <strain evidence="1">UCB-OBI-ISO-001</strain>
        <tissue evidence="1">Gonad</tissue>
    </source>
</reference>
<organism evidence="1">
    <name type="scientific">Octopus bimaculoides</name>
    <name type="common">California two-spotted octopus</name>
    <dbReference type="NCBI Taxonomy" id="37653"/>
    <lineage>
        <taxon>Eukaryota</taxon>
        <taxon>Metazoa</taxon>
        <taxon>Spiralia</taxon>
        <taxon>Lophotrochozoa</taxon>
        <taxon>Mollusca</taxon>
        <taxon>Cephalopoda</taxon>
        <taxon>Coleoidea</taxon>
        <taxon>Octopodiformes</taxon>
        <taxon>Octopoda</taxon>
        <taxon>Incirrata</taxon>
        <taxon>Octopodidae</taxon>
        <taxon>Octopus</taxon>
    </lineage>
</organism>
<proteinExistence type="predicted"/>
<name>A0A0L8I174_OCTBM</name>
<dbReference type="AlphaFoldDB" id="A0A0L8I174"/>
<sequence length="95" mass="11100">MAFHSFGVGEINTRKVLKLMQSDRPPTLKFHSLGLLQKKEKKNIRSHCVTLFLSLGSNCYFLFAYEKWLIFHSNFAFVTFYSNSKEFLSTHGYLL</sequence>